<dbReference type="GeneID" id="62197470"/>
<dbReference type="GO" id="GO:0004674">
    <property type="term" value="F:protein serine/threonine kinase activity"/>
    <property type="evidence" value="ECO:0007669"/>
    <property type="project" value="UniProtKB-KW"/>
</dbReference>
<keyword evidence="3 6" id="KW-0547">Nucleotide-binding</keyword>
<dbReference type="SMART" id="SM00220">
    <property type="entry name" value="S_TKc"/>
    <property type="match status" value="1"/>
</dbReference>
<dbReference type="PROSITE" id="PS50011">
    <property type="entry name" value="PROTEIN_KINASE_DOM"/>
    <property type="match status" value="1"/>
</dbReference>
<dbReference type="FunFam" id="3.30.200.20:FF:000003">
    <property type="entry name" value="Non-specific serine/threonine protein kinase"/>
    <property type="match status" value="1"/>
</dbReference>
<dbReference type="InterPro" id="IPR000719">
    <property type="entry name" value="Prot_kinase_dom"/>
</dbReference>
<evidence type="ECO:0000313" key="9">
    <source>
        <dbReference type="EMBL" id="QPG76676.1"/>
    </source>
</evidence>
<protein>
    <recommendedName>
        <fullName evidence="8">Protein kinase domain-containing protein</fullName>
    </recommendedName>
</protein>
<reference evidence="9" key="1">
    <citation type="submission" date="2020-10" db="EMBL/GenBank/DDBJ databases">
        <authorList>
            <person name="Roach M.J.R."/>
        </authorList>
    </citation>
    <scope>NUCLEOTIDE SEQUENCE</scope>
    <source>
        <strain evidence="9">CBS 1945</strain>
    </source>
</reference>
<sequence length="516" mass="59440">MADHMNDQAHYQRHKQHEDYSEVARDLVRRESEAEEEIRQRSRRSIQRYKVMEKLGEGAFSKVYKAQNIQTGDYVAVKVIEKFQLDEKQRASVLKEVALMRQLEHPNIVKFIDFIENEQCFYIVQELVEGGELFNQVVKYTYLSEDLSRHVIIQVAEALIYLHETVGIVHRDLKPENIFFDAIQVIPSRNRQLRRSDDPNTKLDEGEFTMNYGGGGVGMVKIGDFGLSKQIIANNSLKTPCGTIGYTAPEIVKDLRYSKEVDMWALGCVLYILLCGFPPFFNDSIDELTRKVANGEYEFLSPWWDEISDGAKHCVSKLLTVNPHERYTISEFMNDPWILEFLQRSESFRGPPQTAFGAVQTPVLPISNTYFEMAPIANNYSWGEFNSAALPRYESMANSKMQQQPPLQVFRQDKDIFSPAVIAMREAMDITTVAHRLHEEGETEAMEKKKKKTNAKNRRNLGNNVLLPLAEDLEVNDYENRSLNSEIESLSEVKPFVLKMGESLILQRRRNKTVMA</sequence>
<dbReference type="SUPFAM" id="SSF56112">
    <property type="entry name" value="Protein kinase-like (PK-like)"/>
    <property type="match status" value="1"/>
</dbReference>
<keyword evidence="10" id="KW-1185">Reference proteome</keyword>
<evidence type="ECO:0000256" key="2">
    <source>
        <dbReference type="ARBA" id="ARBA00022679"/>
    </source>
</evidence>
<evidence type="ECO:0000256" key="5">
    <source>
        <dbReference type="ARBA" id="ARBA00022840"/>
    </source>
</evidence>
<evidence type="ECO:0000256" key="6">
    <source>
        <dbReference type="PROSITE-ProRule" id="PRU10141"/>
    </source>
</evidence>
<evidence type="ECO:0000256" key="4">
    <source>
        <dbReference type="ARBA" id="ARBA00022777"/>
    </source>
</evidence>
<keyword evidence="5 6" id="KW-0067">ATP-binding</keyword>
<proteinExistence type="predicted"/>
<organism evidence="9 10">
    <name type="scientific">Eeniella nana</name>
    <name type="common">Yeast</name>
    <name type="synonym">Brettanomyces nanus</name>
    <dbReference type="NCBI Taxonomy" id="13502"/>
    <lineage>
        <taxon>Eukaryota</taxon>
        <taxon>Fungi</taxon>
        <taxon>Dikarya</taxon>
        <taxon>Ascomycota</taxon>
        <taxon>Saccharomycotina</taxon>
        <taxon>Pichiomycetes</taxon>
        <taxon>Pichiales</taxon>
        <taxon>Pichiaceae</taxon>
        <taxon>Brettanomyces</taxon>
    </lineage>
</organism>
<evidence type="ECO:0000259" key="8">
    <source>
        <dbReference type="PROSITE" id="PS50011"/>
    </source>
</evidence>
<dbReference type="GO" id="GO:0030447">
    <property type="term" value="P:filamentous growth"/>
    <property type="evidence" value="ECO:0007669"/>
    <property type="project" value="UniProtKB-ARBA"/>
</dbReference>
<dbReference type="InterPro" id="IPR011009">
    <property type="entry name" value="Kinase-like_dom_sf"/>
</dbReference>
<dbReference type="InterPro" id="IPR008271">
    <property type="entry name" value="Ser/Thr_kinase_AS"/>
</dbReference>
<feature type="domain" description="Protein kinase" evidence="8">
    <location>
        <begin position="49"/>
        <end position="338"/>
    </location>
</feature>
<dbReference type="OrthoDB" id="1738954at2759"/>
<keyword evidence="2" id="KW-0808">Transferase</keyword>
<evidence type="ECO:0000313" key="10">
    <source>
        <dbReference type="Proteomes" id="UP000662931"/>
    </source>
</evidence>
<dbReference type="PROSITE" id="PS00108">
    <property type="entry name" value="PROTEIN_KINASE_ST"/>
    <property type="match status" value="1"/>
</dbReference>
<dbReference type="EMBL" id="CP064815">
    <property type="protein sequence ID" value="QPG76676.1"/>
    <property type="molecule type" value="Genomic_DNA"/>
</dbReference>
<evidence type="ECO:0000256" key="1">
    <source>
        <dbReference type="ARBA" id="ARBA00022527"/>
    </source>
</evidence>
<dbReference type="GO" id="GO:0005524">
    <property type="term" value="F:ATP binding"/>
    <property type="evidence" value="ECO:0007669"/>
    <property type="project" value="UniProtKB-UniRule"/>
</dbReference>
<dbReference type="Pfam" id="PF00069">
    <property type="entry name" value="Pkinase"/>
    <property type="match status" value="1"/>
</dbReference>
<feature type="binding site" evidence="6">
    <location>
        <position position="78"/>
    </location>
    <ligand>
        <name>ATP</name>
        <dbReference type="ChEBI" id="CHEBI:30616"/>
    </ligand>
</feature>
<dbReference type="InterPro" id="IPR017441">
    <property type="entry name" value="Protein_kinase_ATP_BS"/>
</dbReference>
<dbReference type="RefSeq" id="XP_038780241.1">
    <property type="nucleotide sequence ID" value="XM_038924313.1"/>
</dbReference>
<feature type="region of interest" description="Disordered" evidence="7">
    <location>
        <begin position="440"/>
        <end position="459"/>
    </location>
</feature>
<dbReference type="PANTHER" id="PTHR24347">
    <property type="entry name" value="SERINE/THREONINE-PROTEIN KINASE"/>
    <property type="match status" value="1"/>
</dbReference>
<dbReference type="Proteomes" id="UP000662931">
    <property type="component" value="Chromosome 4"/>
</dbReference>
<accession>A0A875S5S6</accession>
<feature type="compositionally biased region" description="Basic residues" evidence="7">
    <location>
        <begin position="448"/>
        <end position="459"/>
    </location>
</feature>
<dbReference type="KEGG" id="bnn:FOA43_004070"/>
<keyword evidence="4" id="KW-0418">Kinase</keyword>
<feature type="region of interest" description="Disordered" evidence="7">
    <location>
        <begin position="1"/>
        <end position="23"/>
    </location>
</feature>
<name>A0A875S5S6_EENNA</name>
<keyword evidence="1" id="KW-0723">Serine/threonine-protein kinase</keyword>
<dbReference type="Gene3D" id="1.10.510.10">
    <property type="entry name" value="Transferase(Phosphotransferase) domain 1"/>
    <property type="match status" value="1"/>
</dbReference>
<dbReference type="AlphaFoldDB" id="A0A875S5S6"/>
<evidence type="ECO:0000256" key="7">
    <source>
        <dbReference type="SAM" id="MobiDB-lite"/>
    </source>
</evidence>
<evidence type="ECO:0000256" key="3">
    <source>
        <dbReference type="ARBA" id="ARBA00022741"/>
    </source>
</evidence>
<dbReference type="PROSITE" id="PS00107">
    <property type="entry name" value="PROTEIN_KINASE_ATP"/>
    <property type="match status" value="1"/>
</dbReference>
<gene>
    <name evidence="9" type="ORF">FOA43_004070</name>
</gene>